<evidence type="ECO:0000313" key="2">
    <source>
        <dbReference type="Proteomes" id="UP001148662"/>
    </source>
</evidence>
<gene>
    <name evidence="1" type="ORF">NM688_g5011</name>
</gene>
<reference evidence="1" key="1">
    <citation type="submission" date="2022-07" db="EMBL/GenBank/DDBJ databases">
        <title>Genome Sequence of Phlebia brevispora.</title>
        <authorList>
            <person name="Buettner E."/>
        </authorList>
    </citation>
    <scope>NUCLEOTIDE SEQUENCE</scope>
    <source>
        <strain evidence="1">MPL23</strain>
    </source>
</reference>
<protein>
    <submittedName>
        <fullName evidence="1">Uncharacterized protein</fullName>
    </submittedName>
</protein>
<keyword evidence="2" id="KW-1185">Reference proteome</keyword>
<organism evidence="1 2">
    <name type="scientific">Phlebia brevispora</name>
    <dbReference type="NCBI Taxonomy" id="194682"/>
    <lineage>
        <taxon>Eukaryota</taxon>
        <taxon>Fungi</taxon>
        <taxon>Dikarya</taxon>
        <taxon>Basidiomycota</taxon>
        <taxon>Agaricomycotina</taxon>
        <taxon>Agaricomycetes</taxon>
        <taxon>Polyporales</taxon>
        <taxon>Meruliaceae</taxon>
        <taxon>Phlebia</taxon>
    </lineage>
</organism>
<comment type="caution">
    <text evidence="1">The sequence shown here is derived from an EMBL/GenBank/DDBJ whole genome shotgun (WGS) entry which is preliminary data.</text>
</comment>
<sequence length="944" mass="106486">MNNLSYTENPFASTHSLDTNPFDDPTPKTAASSASKVDTRLEEIEQRERDLERRELELNQRAEYIRKHGRNNWPPCMSLRPPYRKAPMLIAAQEIPQASQPLITRLYQLWLVLIGTLVLNMVACIIILASGGSGGGSDLGSSIGYLFVIPPLAFLLWYRPIYNGYMKEQALYYYLYFFFGGWHLAFTLYMFIGIPATGGAGLINMIKMFIDGHLAAGIVTAISAAAWAVEGLGNALYYRQIWYHRKAAGHTFAKRRNHESDRWSSALQHARELDPTLVLPARRAVTSHRKLTVTSERNMISTSDQFRMSSRDAIKDELAGRLHFNDESVLTRLGIDRISADLVEACYFGLMNDSTHSARFSELRDTVIDAEDEYGEIRWPKAIMYPILEYTLNYIGYYEWDGIHNGPVARSRHFLRCSDEDLASEAHTPGFPNINPGLVLLDSETPIIESQEGDSVEQQRTFRYSLEWRYRAGFVVVKPTSFEGPMSPEGGPMADIVLRAADYARLHMTARPFQLFSVGLLIYGLKFCVVIFDHGGATFSREGNLDTPNGWKLFVRIVRCLAVTMTDEDLGRDPTVEVLPSNHAAIPRLREEAHTLGVDVSDSCSTFSVSLGDGTGRRWATIAMIWSSVSLIGRGTVVWLVQELKDGVPEGTVKVMKTAWRSSRRMSEADIYRSVQNAQDYRGHPCVARLYAGGDVKSRDGPHISVSSLRAIILQDEPIWEYESEEMLIRGIRAAVQGGHRFLYESGILHRDVSAGNVLLAQYPQTGAEGFITDLDYAWTDGTSAIQAVPHNGSITGTYQFLSTRILHLMSFPEADDGPSNLSKIFRGTELRDDLESFVWVFCYAVMRYHVAHYPRDVQAQERFNWEFGRSDPDSIKMSRASCGPIHVMPFFRKSLSAQLLQWFDDPITQLYHSRIWNLMTGFNFTYETLDGWLDTALSAVLDV</sequence>
<accession>A0ACC1T119</accession>
<evidence type="ECO:0000313" key="1">
    <source>
        <dbReference type="EMBL" id="KAJ3550719.1"/>
    </source>
</evidence>
<dbReference type="EMBL" id="JANHOG010000887">
    <property type="protein sequence ID" value="KAJ3550719.1"/>
    <property type="molecule type" value="Genomic_DNA"/>
</dbReference>
<dbReference type="Proteomes" id="UP001148662">
    <property type="component" value="Unassembled WGS sequence"/>
</dbReference>
<proteinExistence type="predicted"/>
<name>A0ACC1T119_9APHY</name>